<evidence type="ECO:0000256" key="1">
    <source>
        <dbReference type="SAM" id="MobiDB-lite"/>
    </source>
</evidence>
<feature type="domain" description="AsmA" evidence="2">
    <location>
        <begin position="290"/>
        <end position="404"/>
    </location>
</feature>
<feature type="compositionally biased region" description="Acidic residues" evidence="1">
    <location>
        <begin position="1223"/>
        <end position="1237"/>
    </location>
</feature>
<organism evidence="3 4">
    <name type="scientific">Marinobacter lacisalsi</name>
    <dbReference type="NCBI Taxonomy" id="475979"/>
    <lineage>
        <taxon>Bacteria</taxon>
        <taxon>Pseudomonadati</taxon>
        <taxon>Pseudomonadota</taxon>
        <taxon>Gammaproteobacteria</taxon>
        <taxon>Pseudomonadales</taxon>
        <taxon>Marinobacteraceae</taxon>
        <taxon>Marinobacter</taxon>
    </lineage>
</organism>
<gene>
    <name evidence="3" type="ORF">ACFOZ5_07345</name>
</gene>
<dbReference type="PANTHER" id="PTHR30441:SF9">
    <property type="entry name" value="ASMA FAMILY PROTEIN YHJG"/>
    <property type="match status" value="1"/>
</dbReference>
<feature type="region of interest" description="Disordered" evidence="1">
    <location>
        <begin position="911"/>
        <end position="930"/>
    </location>
</feature>
<proteinExistence type="predicted"/>
<feature type="domain" description="AsmA" evidence="2">
    <location>
        <begin position="9"/>
        <end position="144"/>
    </location>
</feature>
<name>A0ABV8QGC6_9GAMM</name>
<feature type="region of interest" description="Disordered" evidence="1">
    <location>
        <begin position="1217"/>
        <end position="1237"/>
    </location>
</feature>
<dbReference type="Pfam" id="PF05170">
    <property type="entry name" value="AsmA"/>
    <property type="match status" value="4"/>
</dbReference>
<dbReference type="EMBL" id="JBHSDI010000010">
    <property type="protein sequence ID" value="MFC4258843.1"/>
    <property type="molecule type" value="Genomic_DNA"/>
</dbReference>
<evidence type="ECO:0000259" key="2">
    <source>
        <dbReference type="Pfam" id="PF05170"/>
    </source>
</evidence>
<accession>A0ABV8QGC6</accession>
<dbReference type="InterPro" id="IPR007844">
    <property type="entry name" value="AsmA"/>
</dbReference>
<sequence>MPKALFRTLRWGLAGIAGLLVIAVVAVELMPWNFLKAPITERVEAATGRQLEIRGDVSLSLLPRPHIELEQLAFANTTWAQVPVMATIRNLELTPSMTSLLSGDLVLDDIHAENPVLHLEGRDQQPGNWVMPAMTAAGEDGDQNPQNGDDNGPPITIRQFSATQAEIRYLAPGADIPRVLSLPSLTISGNSLALEAVVRTGTGNEGQGLPVSLSAGYQAGTGNGQWRLNDLQARINDIGLSGHLRLDTGSGPPSLEGKLHSPSVNVPQFLAAMPKPPEPSDKGGLSVPVLPVMAGDLQLTVDQVILQPATLDSVKANIDLARHRLILDNLTFDVVGGQIEATASLTSSPEFITAEVKARGREMDLHPLGMGQKAGHILDAELDLSLDRIAQSPSLDTGKLLDNLVIAKAQASYQTADKVAGPASDLDFALDRSGERSAPVLSVAGRFQGKPLELTIEGAPLPQLRDGLEAYPLQAQAQSGELSAWADTRLGAILSPGTFAGQLVLRGTDGRDLERWIGPVLPPLPDYRISGHLSRDNQRWSATDLDGHVGVTEVAGEVHYTHADRPRVNIDLDAGRIELARFIADNGESGAATSGDESAVNESPVSALREFDGQLALQAETLVLPNKSELANLDVVASLQEGKLAISPLSFTIGGGSWDSSLKLDATDQPASGTIKAQFDAISLSRVGDTFTAIEDRLGRLSGQLDVEITGASPGGQQEDGVLLPFVGRLAFEPSTLQFSDSETATDMTLSLQTRGLDAGEQTFHIDGEGQYDGAPFSLTFRGAPLLDARDPDRPYTLDLSSDIVDSRIEIRGAILRPLALKGLDLRLHLEGPNPHRLTRLLGLPLPELPRYSVSGDLTLENERWAFTNLAGEIGNSDVGGQIFFDTGSRPPQLSAELNSRSLELEDLGGLVGKDPESSGTNGAADASGDRFVLPDDPLLSDNWRKLNADVRYRGKSVRAADIPLSDVVIDFSLNDGQAVFDPVRFGVGDGRVDFNLDLDVKPDQPEGTMQLEVRAVDLNKALREWPIAEGSVGTIGGQGKFWVTGSSVAGLLGSADGGVVLLMTQGKLNALLVELAGLDASQSFLSWLGGRDPLPIDCAYMDLQTRDGVVDLDTFAVDTSDTTFTGTGTVNMNNERLDITIEAHPKDPSVLSARTPLHLGGTFNNVDPGLEKGELALRAGGSALLAAVAAPVAALVPLLDLGAGDEVPYCDGLASRSREAIDNQEDGSDGADNDES</sequence>
<dbReference type="InterPro" id="IPR052894">
    <property type="entry name" value="AsmA-related"/>
</dbReference>
<dbReference type="RefSeq" id="WP_379886369.1">
    <property type="nucleotide sequence ID" value="NZ_JBHSDI010000010.1"/>
</dbReference>
<feature type="domain" description="AsmA" evidence="2">
    <location>
        <begin position="856"/>
        <end position="1111"/>
    </location>
</feature>
<protein>
    <submittedName>
        <fullName evidence="3">AsmA family protein</fullName>
    </submittedName>
</protein>
<reference evidence="4" key="1">
    <citation type="journal article" date="2019" name="Int. J. Syst. Evol. Microbiol.">
        <title>The Global Catalogue of Microorganisms (GCM) 10K type strain sequencing project: providing services to taxonomists for standard genome sequencing and annotation.</title>
        <authorList>
            <consortium name="The Broad Institute Genomics Platform"/>
            <consortium name="The Broad Institute Genome Sequencing Center for Infectious Disease"/>
            <person name="Wu L."/>
            <person name="Ma J."/>
        </authorList>
    </citation>
    <scope>NUCLEOTIDE SEQUENCE [LARGE SCALE GENOMIC DNA]</scope>
    <source>
        <strain evidence="4">CECT 7297</strain>
    </source>
</reference>
<evidence type="ECO:0000313" key="4">
    <source>
        <dbReference type="Proteomes" id="UP001595798"/>
    </source>
</evidence>
<dbReference type="PANTHER" id="PTHR30441">
    <property type="entry name" value="DUF748 DOMAIN-CONTAINING PROTEIN"/>
    <property type="match status" value="1"/>
</dbReference>
<comment type="caution">
    <text evidence="3">The sequence shown here is derived from an EMBL/GenBank/DDBJ whole genome shotgun (WGS) entry which is preliminary data.</text>
</comment>
<evidence type="ECO:0000313" key="3">
    <source>
        <dbReference type="EMBL" id="MFC4258843.1"/>
    </source>
</evidence>
<keyword evidence="4" id="KW-1185">Reference proteome</keyword>
<feature type="domain" description="AsmA" evidence="2">
    <location>
        <begin position="587"/>
        <end position="714"/>
    </location>
</feature>
<dbReference type="Proteomes" id="UP001595798">
    <property type="component" value="Unassembled WGS sequence"/>
</dbReference>